<feature type="transmembrane region" description="Helical" evidence="1">
    <location>
        <begin position="214"/>
        <end position="234"/>
    </location>
</feature>
<feature type="transmembrane region" description="Helical" evidence="1">
    <location>
        <begin position="188"/>
        <end position="208"/>
    </location>
</feature>
<evidence type="ECO:0000313" key="2">
    <source>
        <dbReference type="EMBL" id="CAL8129117.1"/>
    </source>
</evidence>
<evidence type="ECO:0008006" key="4">
    <source>
        <dbReference type="Google" id="ProtNLM"/>
    </source>
</evidence>
<keyword evidence="1" id="KW-1133">Transmembrane helix</keyword>
<comment type="caution">
    <text evidence="2">The sequence shown here is derived from an EMBL/GenBank/DDBJ whole genome shotgun (WGS) entry which is preliminary data.</text>
</comment>
<keyword evidence="1" id="KW-0472">Membrane</keyword>
<evidence type="ECO:0000256" key="1">
    <source>
        <dbReference type="SAM" id="Phobius"/>
    </source>
</evidence>
<organism evidence="2 3">
    <name type="scientific">Orchesella dallaii</name>
    <dbReference type="NCBI Taxonomy" id="48710"/>
    <lineage>
        <taxon>Eukaryota</taxon>
        <taxon>Metazoa</taxon>
        <taxon>Ecdysozoa</taxon>
        <taxon>Arthropoda</taxon>
        <taxon>Hexapoda</taxon>
        <taxon>Collembola</taxon>
        <taxon>Entomobryomorpha</taxon>
        <taxon>Entomobryoidea</taxon>
        <taxon>Orchesellidae</taxon>
        <taxon>Orchesellinae</taxon>
        <taxon>Orchesella</taxon>
    </lineage>
</organism>
<sequence length="407" mass="47842">MEPMRDPYFMLNDHLLLLTKYTLKVTSTIGFSPIYIDPVRGKATINNSSWARAIHFWSWIFAYGTIVLPTHTFEVWLSSKDVKNLRRNKTVIYLFITNIFSWFFTLLLGLAILKPLAVCQLLNSLYKYIETFPGKYIETRNRKQERIKTIQMEFLFAANTLVLFFITSLFVLYIFLHPNATPFPAYRVPLRLLSLPIYLIACSWPGMFCYNFCAIINVLLCNIIFFFFSVNPIIRDELSLGRSDYKTTNRLREPYHLVLNYRAIQIYIKIFNVELGMFFVPGQMLFTLIILVCNVSLLFQWDLFELNTKAFLALLSVTPLFGYAIFLWMAGLQYQGTVKTVDSWKLSHWNRRQDRMYMERVKKTCFPISFGDGKRYIINPMKVLQFINSVSRNTFRAVAMYGKVFGY</sequence>
<keyword evidence="1" id="KW-0812">Transmembrane</keyword>
<protein>
    <recommendedName>
        <fullName evidence="4">Odorant receptor</fullName>
    </recommendedName>
</protein>
<accession>A0ABP1RJC3</accession>
<proteinExistence type="predicted"/>
<dbReference type="Proteomes" id="UP001642540">
    <property type="component" value="Unassembled WGS sequence"/>
</dbReference>
<feature type="transmembrane region" description="Helical" evidence="1">
    <location>
        <begin position="311"/>
        <end position="330"/>
    </location>
</feature>
<dbReference type="EMBL" id="CAXLJM020000076">
    <property type="protein sequence ID" value="CAL8129117.1"/>
    <property type="molecule type" value="Genomic_DNA"/>
</dbReference>
<feature type="transmembrane region" description="Helical" evidence="1">
    <location>
        <begin position="91"/>
        <end position="113"/>
    </location>
</feature>
<name>A0ABP1RJC3_9HEXA</name>
<evidence type="ECO:0000313" key="3">
    <source>
        <dbReference type="Proteomes" id="UP001642540"/>
    </source>
</evidence>
<keyword evidence="3" id="KW-1185">Reference proteome</keyword>
<feature type="transmembrane region" description="Helical" evidence="1">
    <location>
        <begin position="275"/>
        <end position="299"/>
    </location>
</feature>
<feature type="transmembrane region" description="Helical" evidence="1">
    <location>
        <begin position="56"/>
        <end position="79"/>
    </location>
</feature>
<gene>
    <name evidence="2" type="ORF">ODALV1_LOCUS22876</name>
</gene>
<feature type="transmembrane region" description="Helical" evidence="1">
    <location>
        <begin position="154"/>
        <end position="176"/>
    </location>
</feature>
<reference evidence="2 3" key="1">
    <citation type="submission" date="2024-08" db="EMBL/GenBank/DDBJ databases">
        <authorList>
            <person name="Cucini C."/>
            <person name="Frati F."/>
        </authorList>
    </citation>
    <scope>NUCLEOTIDE SEQUENCE [LARGE SCALE GENOMIC DNA]</scope>
</reference>